<name>A0A5D9C826_9SPHN</name>
<dbReference type="InterPro" id="IPR002413">
    <property type="entry name" value="V5_allergen-like"/>
</dbReference>
<dbReference type="SUPFAM" id="SSF55797">
    <property type="entry name" value="PR-1-like"/>
    <property type="match status" value="1"/>
</dbReference>
<evidence type="ECO:0000313" key="4">
    <source>
        <dbReference type="Proteomes" id="UP000322077"/>
    </source>
</evidence>
<reference evidence="3 4" key="1">
    <citation type="submission" date="2019-08" db="EMBL/GenBank/DDBJ databases">
        <authorList>
            <person name="Wang G."/>
            <person name="Xu Z."/>
        </authorList>
    </citation>
    <scope>NUCLEOTIDE SEQUENCE [LARGE SCALE GENOMIC DNA]</scope>
    <source>
        <strain evidence="3 4">ZX</strain>
    </source>
</reference>
<dbReference type="Pfam" id="PF00188">
    <property type="entry name" value="CAP"/>
    <property type="match status" value="1"/>
</dbReference>
<keyword evidence="1" id="KW-0732">Signal</keyword>
<dbReference type="InterPro" id="IPR014044">
    <property type="entry name" value="CAP_dom"/>
</dbReference>
<dbReference type="EMBL" id="VTOU01000002">
    <property type="protein sequence ID" value="TZG28028.1"/>
    <property type="molecule type" value="Genomic_DNA"/>
</dbReference>
<evidence type="ECO:0000313" key="3">
    <source>
        <dbReference type="EMBL" id="TZG28028.1"/>
    </source>
</evidence>
<feature type="chain" id="PRO_5022924973" evidence="1">
    <location>
        <begin position="29"/>
        <end position="180"/>
    </location>
</feature>
<dbReference type="InterPro" id="IPR035940">
    <property type="entry name" value="CAP_sf"/>
</dbReference>
<organism evidence="3 4">
    <name type="scientific">Sphingomonas montanisoli</name>
    <dbReference type="NCBI Taxonomy" id="2606412"/>
    <lineage>
        <taxon>Bacteria</taxon>
        <taxon>Pseudomonadati</taxon>
        <taxon>Pseudomonadota</taxon>
        <taxon>Alphaproteobacteria</taxon>
        <taxon>Sphingomonadales</taxon>
        <taxon>Sphingomonadaceae</taxon>
        <taxon>Sphingomonas</taxon>
    </lineage>
</organism>
<dbReference type="SMART" id="SM00198">
    <property type="entry name" value="SCP"/>
    <property type="match status" value="1"/>
</dbReference>
<dbReference type="RefSeq" id="WP_149522239.1">
    <property type="nucleotide sequence ID" value="NZ_VTOU01000002.1"/>
</dbReference>
<feature type="domain" description="SCP" evidence="2">
    <location>
        <begin position="35"/>
        <end position="176"/>
    </location>
</feature>
<comment type="caution">
    <text evidence="3">The sequence shown here is derived from an EMBL/GenBank/DDBJ whole genome shotgun (WGS) entry which is preliminary data.</text>
</comment>
<evidence type="ECO:0000259" key="2">
    <source>
        <dbReference type="SMART" id="SM00198"/>
    </source>
</evidence>
<dbReference type="PRINTS" id="PR00837">
    <property type="entry name" value="V5TPXLIKE"/>
</dbReference>
<accession>A0A5D9C826</accession>
<dbReference type="PRINTS" id="PR00838">
    <property type="entry name" value="V5ALLERGEN"/>
</dbReference>
<dbReference type="AlphaFoldDB" id="A0A5D9C826"/>
<proteinExistence type="predicted"/>
<dbReference type="InterPro" id="IPR001283">
    <property type="entry name" value="CRISP-related"/>
</dbReference>
<sequence length="180" mass="19874">MRFSTTTGRMAKLAMAGAIALVAPLMQGATDLSTNFNDRVLAGHNREREALGIPALRWDKNLERDAAIWAQHLTAVGYLVHSPDEPLDPDPEGENLWAGTRGYYGADSMVGLWVAEKKNFKQGIFPNNAINGDLEQIGHYTQLTWRSTKAVGCALAHGRRDDFLVCRYNEGGNVMGERPF</sequence>
<keyword evidence="4" id="KW-1185">Reference proteome</keyword>
<feature type="signal peptide" evidence="1">
    <location>
        <begin position="1"/>
        <end position="28"/>
    </location>
</feature>
<dbReference type="Gene3D" id="3.40.33.10">
    <property type="entry name" value="CAP"/>
    <property type="match status" value="1"/>
</dbReference>
<dbReference type="PANTHER" id="PTHR10334">
    <property type="entry name" value="CYSTEINE-RICH SECRETORY PROTEIN-RELATED"/>
    <property type="match status" value="1"/>
</dbReference>
<gene>
    <name evidence="3" type="ORF">FYJ91_10885</name>
</gene>
<dbReference type="Proteomes" id="UP000322077">
    <property type="component" value="Unassembled WGS sequence"/>
</dbReference>
<evidence type="ECO:0000256" key="1">
    <source>
        <dbReference type="SAM" id="SignalP"/>
    </source>
</evidence>
<protein>
    <submittedName>
        <fullName evidence="3">SCP-like extracellular</fullName>
    </submittedName>
</protein>